<evidence type="ECO:0000256" key="6">
    <source>
        <dbReference type="ARBA" id="ARBA00022617"/>
    </source>
</evidence>
<evidence type="ECO:0000256" key="11">
    <source>
        <dbReference type="ARBA" id="ARBA00023004"/>
    </source>
</evidence>
<evidence type="ECO:0000256" key="12">
    <source>
        <dbReference type="ARBA" id="ARBA00023033"/>
    </source>
</evidence>
<dbReference type="EC" id="1.14.14.1" evidence="5"/>
<dbReference type="InterPro" id="IPR036396">
    <property type="entry name" value="Cyt_P450_sf"/>
</dbReference>
<dbReference type="PRINTS" id="PR00463">
    <property type="entry name" value="EP450I"/>
</dbReference>
<evidence type="ECO:0000256" key="1">
    <source>
        <dbReference type="ARBA" id="ARBA00001971"/>
    </source>
</evidence>
<dbReference type="HOGENOM" id="CLU_001570_22_0_1"/>
<dbReference type="AlphaFoldDB" id="V3ZNM2"/>
<evidence type="ECO:0000256" key="5">
    <source>
        <dbReference type="ARBA" id="ARBA00012109"/>
    </source>
</evidence>
<dbReference type="InterPro" id="IPR001128">
    <property type="entry name" value="Cyt_P450"/>
</dbReference>
<proteinExistence type="inferred from homology"/>
<dbReference type="Proteomes" id="UP000030746">
    <property type="component" value="Unassembled WGS sequence"/>
</dbReference>
<dbReference type="PANTHER" id="PTHR24289:SF21">
    <property type="entry name" value="CYTOCHROME P450 1A"/>
    <property type="match status" value="1"/>
</dbReference>
<evidence type="ECO:0000256" key="3">
    <source>
        <dbReference type="ARBA" id="ARBA00004406"/>
    </source>
</evidence>
<dbReference type="CTD" id="20251275"/>
<dbReference type="GO" id="GO:0042446">
    <property type="term" value="P:hormone biosynthetic process"/>
    <property type="evidence" value="ECO:0007669"/>
    <property type="project" value="TreeGrafter"/>
</dbReference>
<dbReference type="InterPro" id="IPR017972">
    <property type="entry name" value="Cyt_P450_CS"/>
</dbReference>
<name>V3ZNM2_LOTGI</name>
<sequence>APPGPRGVPLLGYLPFFGDSPHLTFMKLREKYGNIFSIQMGSLPAVVIHGKDLIKEALVNRGDDFSGRPQFFSNTLIGNDTLTFGNFSEITILHKHLASSVLFKFANARKNPIEEIVNFEARMAASELVAMKGTPINPKEAIYTSVGSIIFQVCFGKDRNIREEDLHFKEFIMNSEEFSKFVGSGNPVDVMPYLRFVMPWKVTKFIDLVTRFDNMVNIKIEENKKVYTPGELRHLTDGLIAALKEEQDKPDSKFTEKRIFSTVVDILGAGFETVSTTLLWAILCLTKYPQVQERVQQEIDDVLGKRQPMLQDKQNMDYCMATINEIMRYTCLAPLVIPHTATKDTELCGYSIKKDTIVIPNLYSISHDKETWGDPDKFRPERYLDSKGQLDKTITEKFNVFSMGRRKCLGEFLARTEIFLFFTGIFQLCKFS</sequence>
<evidence type="ECO:0000256" key="7">
    <source>
        <dbReference type="ARBA" id="ARBA00022723"/>
    </source>
</evidence>
<evidence type="ECO:0000313" key="17">
    <source>
        <dbReference type="Proteomes" id="UP000030746"/>
    </source>
</evidence>
<feature type="non-terminal residue" evidence="16">
    <location>
        <position position="1"/>
    </location>
</feature>
<keyword evidence="9" id="KW-0492">Microsome</keyword>
<dbReference type="GO" id="GO:0042448">
    <property type="term" value="P:progesterone metabolic process"/>
    <property type="evidence" value="ECO:0007669"/>
    <property type="project" value="TreeGrafter"/>
</dbReference>
<feature type="binding site" description="axial binding residue" evidence="14">
    <location>
        <position position="408"/>
    </location>
    <ligand>
        <name>heme</name>
        <dbReference type="ChEBI" id="CHEBI:30413"/>
    </ligand>
    <ligandPart>
        <name>Fe</name>
        <dbReference type="ChEBI" id="CHEBI:18248"/>
    </ligandPart>
</feature>
<keyword evidence="12 15" id="KW-0503">Monooxygenase</keyword>
<dbReference type="GO" id="GO:0020037">
    <property type="term" value="F:heme binding"/>
    <property type="evidence" value="ECO:0007669"/>
    <property type="project" value="InterPro"/>
</dbReference>
<keyword evidence="17" id="KW-1185">Reference proteome</keyword>
<keyword evidence="7 14" id="KW-0479">Metal-binding</keyword>
<dbReference type="PROSITE" id="PS00086">
    <property type="entry name" value="CYTOCHROME_P450"/>
    <property type="match status" value="1"/>
</dbReference>
<evidence type="ECO:0000256" key="10">
    <source>
        <dbReference type="ARBA" id="ARBA00023002"/>
    </source>
</evidence>
<feature type="non-terminal residue" evidence="16">
    <location>
        <position position="432"/>
    </location>
</feature>
<gene>
    <name evidence="16" type="ORF">LOTGIDRAFT_54271</name>
</gene>
<dbReference type="FunFam" id="1.10.630.10:FF:000238">
    <property type="entry name" value="Cytochrome P450 2A6"/>
    <property type="match status" value="1"/>
</dbReference>
<keyword evidence="6 14" id="KW-0349">Heme</keyword>
<dbReference type="OMA" id="HMVVPLL"/>
<dbReference type="STRING" id="225164.V3ZNM2"/>
<dbReference type="KEGG" id="lgi:LOTGIDRAFT_54271"/>
<dbReference type="Pfam" id="PF00067">
    <property type="entry name" value="p450"/>
    <property type="match status" value="1"/>
</dbReference>
<reference evidence="16 17" key="1">
    <citation type="journal article" date="2013" name="Nature">
        <title>Insights into bilaterian evolution from three spiralian genomes.</title>
        <authorList>
            <person name="Simakov O."/>
            <person name="Marletaz F."/>
            <person name="Cho S.J."/>
            <person name="Edsinger-Gonzales E."/>
            <person name="Havlak P."/>
            <person name="Hellsten U."/>
            <person name="Kuo D.H."/>
            <person name="Larsson T."/>
            <person name="Lv J."/>
            <person name="Arendt D."/>
            <person name="Savage R."/>
            <person name="Osoegawa K."/>
            <person name="de Jong P."/>
            <person name="Grimwood J."/>
            <person name="Chapman J.A."/>
            <person name="Shapiro H."/>
            <person name="Aerts A."/>
            <person name="Otillar R.P."/>
            <person name="Terry A.Y."/>
            <person name="Boore J.L."/>
            <person name="Grigoriev I.V."/>
            <person name="Lindberg D.R."/>
            <person name="Seaver E.C."/>
            <person name="Weisblat D.A."/>
            <person name="Putnam N.H."/>
            <person name="Rokhsar D.S."/>
        </authorList>
    </citation>
    <scope>NUCLEOTIDE SEQUENCE [LARGE SCALE GENOMIC DNA]</scope>
</reference>
<dbReference type="EMBL" id="KB203888">
    <property type="protein sequence ID" value="ESO82456.1"/>
    <property type="molecule type" value="Genomic_DNA"/>
</dbReference>
<evidence type="ECO:0000256" key="4">
    <source>
        <dbReference type="ARBA" id="ARBA00010617"/>
    </source>
</evidence>
<evidence type="ECO:0000256" key="15">
    <source>
        <dbReference type="RuleBase" id="RU000461"/>
    </source>
</evidence>
<dbReference type="InterPro" id="IPR002401">
    <property type="entry name" value="Cyt_P450_E_grp-I"/>
</dbReference>
<evidence type="ECO:0000256" key="8">
    <source>
        <dbReference type="ARBA" id="ARBA00022824"/>
    </source>
</evidence>
<evidence type="ECO:0000313" key="16">
    <source>
        <dbReference type="EMBL" id="ESO82456.1"/>
    </source>
</evidence>
<comment type="similarity">
    <text evidence="4 15">Belongs to the cytochrome P450 family.</text>
</comment>
<dbReference type="PRINTS" id="PR00385">
    <property type="entry name" value="P450"/>
</dbReference>
<evidence type="ECO:0000256" key="13">
    <source>
        <dbReference type="ARBA" id="ARBA00023136"/>
    </source>
</evidence>
<dbReference type="GO" id="GO:0004508">
    <property type="term" value="F:steroid 17-alpha-monooxygenase activity"/>
    <property type="evidence" value="ECO:0007669"/>
    <property type="project" value="TreeGrafter"/>
</dbReference>
<keyword evidence="13" id="KW-0472">Membrane</keyword>
<dbReference type="RefSeq" id="XP_009066803.1">
    <property type="nucleotide sequence ID" value="XM_009068555.1"/>
</dbReference>
<comment type="subcellular location">
    <subcellularLocation>
        <location evidence="3">Endoplasmic reticulum membrane</location>
        <topology evidence="3">Peripheral membrane protein</topology>
    </subcellularLocation>
    <subcellularLocation>
        <location evidence="2">Microsome membrane</location>
        <topology evidence="2">Peripheral membrane protein</topology>
    </subcellularLocation>
</comment>
<evidence type="ECO:0000256" key="14">
    <source>
        <dbReference type="PIRSR" id="PIRSR602401-1"/>
    </source>
</evidence>
<evidence type="ECO:0000256" key="9">
    <source>
        <dbReference type="ARBA" id="ARBA00022848"/>
    </source>
</evidence>
<dbReference type="PANTHER" id="PTHR24289">
    <property type="entry name" value="STEROID 17-ALPHA-HYDROXYLASE/17,20 LYASE"/>
    <property type="match status" value="1"/>
</dbReference>
<dbReference type="OrthoDB" id="1055148at2759"/>
<keyword evidence="8" id="KW-0256">Endoplasmic reticulum</keyword>
<keyword evidence="11 14" id="KW-0408">Iron</keyword>
<evidence type="ECO:0000256" key="2">
    <source>
        <dbReference type="ARBA" id="ARBA00004174"/>
    </source>
</evidence>
<dbReference type="GO" id="GO:0005789">
    <property type="term" value="C:endoplasmic reticulum membrane"/>
    <property type="evidence" value="ECO:0007669"/>
    <property type="project" value="UniProtKB-SubCell"/>
</dbReference>
<dbReference type="GeneID" id="20251275"/>
<dbReference type="SUPFAM" id="SSF48264">
    <property type="entry name" value="Cytochrome P450"/>
    <property type="match status" value="1"/>
</dbReference>
<organism evidence="16 17">
    <name type="scientific">Lottia gigantea</name>
    <name type="common">Giant owl limpet</name>
    <dbReference type="NCBI Taxonomy" id="225164"/>
    <lineage>
        <taxon>Eukaryota</taxon>
        <taxon>Metazoa</taxon>
        <taxon>Spiralia</taxon>
        <taxon>Lophotrochozoa</taxon>
        <taxon>Mollusca</taxon>
        <taxon>Gastropoda</taxon>
        <taxon>Patellogastropoda</taxon>
        <taxon>Lottioidea</taxon>
        <taxon>Lottiidae</taxon>
        <taxon>Lottia</taxon>
    </lineage>
</organism>
<keyword evidence="10 15" id="KW-0560">Oxidoreductase</keyword>
<protein>
    <recommendedName>
        <fullName evidence="5">unspecific monooxygenase</fullName>
        <ecNumber evidence="5">1.14.14.1</ecNumber>
    </recommendedName>
</protein>
<dbReference type="GO" id="GO:0005506">
    <property type="term" value="F:iron ion binding"/>
    <property type="evidence" value="ECO:0007669"/>
    <property type="project" value="InterPro"/>
</dbReference>
<comment type="cofactor">
    <cofactor evidence="1 14">
        <name>heme</name>
        <dbReference type="ChEBI" id="CHEBI:30413"/>
    </cofactor>
</comment>
<accession>V3ZNM2</accession>
<dbReference type="Gene3D" id="1.10.630.10">
    <property type="entry name" value="Cytochrome P450"/>
    <property type="match status" value="1"/>
</dbReference>